<protein>
    <submittedName>
        <fullName evidence="1">Uncharacterized protein</fullName>
    </submittedName>
</protein>
<dbReference type="RefSeq" id="WP_138579338.1">
    <property type="nucleotide sequence ID" value="NZ_CP040818.1"/>
</dbReference>
<proteinExistence type="predicted"/>
<dbReference type="EMBL" id="CP040818">
    <property type="protein sequence ID" value="QDL91088.1"/>
    <property type="molecule type" value="Genomic_DNA"/>
</dbReference>
<dbReference type="AlphaFoldDB" id="A0A5B8FGN4"/>
<sequence length="95" mass="10754">MSAPITIQIVWNGIAVQITHHKGRWHKDFDHIEILSEDRRALPVTETGYLSHHVAAASVEEYGGAESYVRAFLDHEAAKPGWKEREAASRQMSLF</sequence>
<name>A0A5B8FGN4_9RHOB</name>
<dbReference type="Proteomes" id="UP000305888">
    <property type="component" value="Chromosome"/>
</dbReference>
<accession>A0A5B8FGN4</accession>
<dbReference type="KEGG" id="ppru:FDP22_04375"/>
<reference evidence="1 2" key="1">
    <citation type="submission" date="2019-06" db="EMBL/GenBank/DDBJ databases">
        <title>Genome sequence of Rhodobacteraceae bacterium D4M1.</title>
        <authorList>
            <person name="Cao J."/>
        </authorList>
    </citation>
    <scope>NUCLEOTIDE SEQUENCE [LARGE SCALE GENOMIC DNA]</scope>
    <source>
        <strain evidence="1 2">D4M1</strain>
    </source>
</reference>
<evidence type="ECO:0000313" key="2">
    <source>
        <dbReference type="Proteomes" id="UP000305888"/>
    </source>
</evidence>
<organism evidence="1 2">
    <name type="scientific">Paroceanicella profunda</name>
    <dbReference type="NCBI Taxonomy" id="2579971"/>
    <lineage>
        <taxon>Bacteria</taxon>
        <taxon>Pseudomonadati</taxon>
        <taxon>Pseudomonadota</taxon>
        <taxon>Alphaproteobacteria</taxon>
        <taxon>Rhodobacterales</taxon>
        <taxon>Paracoccaceae</taxon>
        <taxon>Paroceanicella</taxon>
    </lineage>
</organism>
<dbReference type="OrthoDB" id="7855496at2"/>
<gene>
    <name evidence="1" type="ORF">FDP22_04375</name>
</gene>
<keyword evidence="2" id="KW-1185">Reference proteome</keyword>
<evidence type="ECO:0000313" key="1">
    <source>
        <dbReference type="EMBL" id="QDL91088.1"/>
    </source>
</evidence>